<sequence length="42" mass="4829">MATQTRSSKPTTLFSRLLLKSRRDRSDLLCRTTASIVASRFR</sequence>
<dbReference type="AlphaFoldDB" id="A0A816C452"/>
<dbReference type="EMBL" id="CAJNOQ010039190">
    <property type="protein sequence ID" value="CAF1615591.1"/>
    <property type="molecule type" value="Genomic_DNA"/>
</dbReference>
<evidence type="ECO:0000313" key="1">
    <source>
        <dbReference type="EMBL" id="CAF1615591.1"/>
    </source>
</evidence>
<accession>A0A816C452</accession>
<keyword evidence="3" id="KW-1185">Reference proteome</keyword>
<gene>
    <name evidence="1" type="ORF">GPM918_LOCUS43387</name>
    <name evidence="2" type="ORF">SRO942_LOCUS44869</name>
</gene>
<protein>
    <submittedName>
        <fullName evidence="1">Uncharacterized protein</fullName>
    </submittedName>
</protein>
<dbReference type="Proteomes" id="UP000681722">
    <property type="component" value="Unassembled WGS sequence"/>
</dbReference>
<evidence type="ECO:0000313" key="3">
    <source>
        <dbReference type="Proteomes" id="UP000663829"/>
    </source>
</evidence>
<evidence type="ECO:0000313" key="2">
    <source>
        <dbReference type="EMBL" id="CAF4501647.1"/>
    </source>
</evidence>
<name>A0A816C452_9BILA</name>
<organism evidence="1 3">
    <name type="scientific">Didymodactylos carnosus</name>
    <dbReference type="NCBI Taxonomy" id="1234261"/>
    <lineage>
        <taxon>Eukaryota</taxon>
        <taxon>Metazoa</taxon>
        <taxon>Spiralia</taxon>
        <taxon>Gnathifera</taxon>
        <taxon>Rotifera</taxon>
        <taxon>Eurotatoria</taxon>
        <taxon>Bdelloidea</taxon>
        <taxon>Philodinida</taxon>
        <taxon>Philodinidae</taxon>
        <taxon>Didymodactylos</taxon>
    </lineage>
</organism>
<dbReference type="Proteomes" id="UP000663829">
    <property type="component" value="Unassembled WGS sequence"/>
</dbReference>
<dbReference type="EMBL" id="CAJOBC010106128">
    <property type="protein sequence ID" value="CAF4501647.1"/>
    <property type="molecule type" value="Genomic_DNA"/>
</dbReference>
<feature type="non-terminal residue" evidence="1">
    <location>
        <position position="42"/>
    </location>
</feature>
<comment type="caution">
    <text evidence="1">The sequence shown here is derived from an EMBL/GenBank/DDBJ whole genome shotgun (WGS) entry which is preliminary data.</text>
</comment>
<proteinExistence type="predicted"/>
<reference evidence="1" key="1">
    <citation type="submission" date="2021-02" db="EMBL/GenBank/DDBJ databases">
        <authorList>
            <person name="Nowell W R."/>
        </authorList>
    </citation>
    <scope>NUCLEOTIDE SEQUENCE</scope>
</reference>